<reference evidence="5 6" key="1">
    <citation type="journal article" date="2015" name="Nature">
        <title>rRNA introns, odd ribosomes, and small enigmatic genomes across a large radiation of phyla.</title>
        <authorList>
            <person name="Brown C.T."/>
            <person name="Hug L.A."/>
            <person name="Thomas B.C."/>
            <person name="Sharon I."/>
            <person name="Castelle C.J."/>
            <person name="Singh A."/>
            <person name="Wilkins M.J."/>
            <person name="Williams K.H."/>
            <person name="Banfield J.F."/>
        </authorList>
    </citation>
    <scope>NUCLEOTIDE SEQUENCE [LARGE SCALE GENOMIC DNA]</scope>
</reference>
<evidence type="ECO:0000256" key="2">
    <source>
        <dbReference type="ARBA" id="ARBA00012720"/>
    </source>
</evidence>
<dbReference type="PANTHER" id="PTHR10242:SF2">
    <property type="entry name" value="N-GLYCOSYLASE_DNA LYASE"/>
    <property type="match status" value="1"/>
</dbReference>
<dbReference type="GO" id="GO:0006284">
    <property type="term" value="P:base-excision repair"/>
    <property type="evidence" value="ECO:0007669"/>
    <property type="project" value="InterPro"/>
</dbReference>
<dbReference type="Pfam" id="PF00730">
    <property type="entry name" value="HhH-GPD"/>
    <property type="match status" value="1"/>
</dbReference>
<protein>
    <recommendedName>
        <fullName evidence="2">DNA-(apurinic or apyrimidinic site) lyase</fullName>
        <ecNumber evidence="2">4.2.99.18</ecNumber>
    </recommendedName>
</protein>
<dbReference type="Gene3D" id="3.30.310.20">
    <property type="entry name" value="DNA-3-methyladenine glycosylase AlkA, N-terminal domain"/>
    <property type="match status" value="1"/>
</dbReference>
<dbReference type="Proteomes" id="UP000034213">
    <property type="component" value="Unassembled WGS sequence"/>
</dbReference>
<dbReference type="SMART" id="SM00478">
    <property type="entry name" value="ENDO3c"/>
    <property type="match status" value="1"/>
</dbReference>
<dbReference type="InterPro" id="IPR052054">
    <property type="entry name" value="Oxidative_DNA_repair_enzyme"/>
</dbReference>
<dbReference type="EMBL" id="LCEW01000050">
    <property type="protein sequence ID" value="KKS78797.1"/>
    <property type="molecule type" value="Genomic_DNA"/>
</dbReference>
<feature type="domain" description="HhH-GPD" evidence="4">
    <location>
        <begin position="139"/>
        <end position="310"/>
    </location>
</feature>
<dbReference type="PANTHER" id="PTHR10242">
    <property type="entry name" value="8-OXOGUANINE DNA GLYCOSYLASE"/>
    <property type="match status" value="1"/>
</dbReference>
<organism evidence="5 6">
    <name type="scientific">Candidatus Beckwithbacteria bacterium GW2011_GWA2_43_10</name>
    <dbReference type="NCBI Taxonomy" id="1618369"/>
    <lineage>
        <taxon>Bacteria</taxon>
        <taxon>Candidatus Beckwithiibacteriota</taxon>
    </lineage>
</organism>
<comment type="catalytic activity">
    <reaction evidence="3">
        <text>2'-deoxyribonucleotide-(2'-deoxyribose 5'-phosphate)-2'-deoxyribonucleotide-DNA = a 3'-end 2'-deoxyribonucleotide-(2,3-dehydro-2,3-deoxyribose 5'-phosphate)-DNA + a 5'-end 5'-phospho-2'-deoxyribonucleoside-DNA + H(+)</text>
        <dbReference type="Rhea" id="RHEA:66592"/>
        <dbReference type="Rhea" id="RHEA-COMP:13180"/>
        <dbReference type="Rhea" id="RHEA-COMP:16897"/>
        <dbReference type="Rhea" id="RHEA-COMP:17067"/>
        <dbReference type="ChEBI" id="CHEBI:15378"/>
        <dbReference type="ChEBI" id="CHEBI:136412"/>
        <dbReference type="ChEBI" id="CHEBI:157695"/>
        <dbReference type="ChEBI" id="CHEBI:167181"/>
        <dbReference type="EC" id="4.2.99.18"/>
    </reaction>
</comment>
<evidence type="ECO:0000256" key="3">
    <source>
        <dbReference type="ARBA" id="ARBA00044632"/>
    </source>
</evidence>
<gene>
    <name evidence="5" type="ORF">UV54_C0050G0001</name>
</gene>
<dbReference type="Gene3D" id="1.10.340.30">
    <property type="entry name" value="Hypothetical protein, domain 2"/>
    <property type="match status" value="1"/>
</dbReference>
<evidence type="ECO:0000313" key="5">
    <source>
        <dbReference type="EMBL" id="KKS78797.1"/>
    </source>
</evidence>
<dbReference type="SUPFAM" id="SSF48150">
    <property type="entry name" value="DNA-glycosylase"/>
    <property type="match status" value="1"/>
</dbReference>
<comment type="similarity">
    <text evidence="1">Belongs to the type-1 OGG1 family.</text>
</comment>
<dbReference type="InterPro" id="IPR037046">
    <property type="entry name" value="AlkA_N_sf"/>
</dbReference>
<comment type="caution">
    <text evidence="5">The sequence shown here is derived from an EMBL/GenBank/DDBJ whole genome shotgun (WGS) entry which is preliminary data.</text>
</comment>
<dbReference type="GO" id="GO:0140078">
    <property type="term" value="F:class I DNA-(apurinic or apyrimidinic site) endonuclease activity"/>
    <property type="evidence" value="ECO:0007669"/>
    <property type="project" value="UniProtKB-EC"/>
</dbReference>
<proteinExistence type="inferred from homology"/>
<evidence type="ECO:0000259" key="4">
    <source>
        <dbReference type="SMART" id="SM00478"/>
    </source>
</evidence>
<evidence type="ECO:0000313" key="6">
    <source>
        <dbReference type="Proteomes" id="UP000034213"/>
    </source>
</evidence>
<dbReference type="InterPro" id="IPR011257">
    <property type="entry name" value="DNA_glycosylase"/>
</dbReference>
<dbReference type="STRING" id="1618369.UV54_C0050G0001"/>
<dbReference type="EC" id="4.2.99.18" evidence="2"/>
<evidence type="ECO:0000256" key="1">
    <source>
        <dbReference type="ARBA" id="ARBA00010679"/>
    </source>
</evidence>
<sequence>MKLMKVTKIEIFPSSPFHFDSTFYKPGHFPTADTKWQPGKRWQTMLWQGERLGLIFEDKRKKQSPKVLLKVFSNKELSLELLDSLKKEIIWRFNIGLDLSGFYRDVGNDPLLKPIIKKFYGLRPMHAGSLYEYLTIAIVLQNAAVKRSVNMMQSLFENYGSAVEFDGKKFWCFWEPKILAETSEQKLRDLKFGYRAKFLIKVSTPFARSELNEFALREKSSAEQEKILLSLYGIGPASVDYIMFDVFHRFDYLKQISPWEQKIYTKIFFNKDYEKELVPVSKMLKRFGKWGKWKAMAVNYIWESIWWKRRYQPVPWLEKLIRL</sequence>
<dbReference type="InterPro" id="IPR003265">
    <property type="entry name" value="HhH-GPD_domain"/>
</dbReference>
<name>A0A0G1BZQ4_9BACT</name>
<dbReference type="AlphaFoldDB" id="A0A0G1BZQ4"/>
<accession>A0A0G1BZQ4</accession>